<evidence type="ECO:0000256" key="3">
    <source>
        <dbReference type="ARBA" id="ARBA00022578"/>
    </source>
</evidence>
<feature type="compositionally biased region" description="Basic residues" evidence="8">
    <location>
        <begin position="380"/>
        <end position="398"/>
    </location>
</feature>
<keyword evidence="7" id="KW-0233">DNA recombination</keyword>
<dbReference type="PANTHER" id="PTHR30405:SF25">
    <property type="entry name" value="RNA-GUIDED DNA ENDONUCLEASE INSQ-RELATED"/>
    <property type="match status" value="1"/>
</dbReference>
<feature type="domain" description="Cas12f1-like TNB" evidence="10">
    <location>
        <begin position="291"/>
        <end position="358"/>
    </location>
</feature>
<dbReference type="Pfam" id="PF01385">
    <property type="entry name" value="OrfB_IS605"/>
    <property type="match status" value="1"/>
</dbReference>
<dbReference type="Proteomes" id="UP000186657">
    <property type="component" value="Unassembled WGS sequence"/>
</dbReference>
<dbReference type="EMBL" id="MKZS01000001">
    <property type="protein sequence ID" value="OLT62249.1"/>
    <property type="molecule type" value="Genomic_DNA"/>
</dbReference>
<dbReference type="NCBIfam" id="NF040570">
    <property type="entry name" value="guided_TnpB"/>
    <property type="match status" value="1"/>
</dbReference>
<dbReference type="Pfam" id="PF12323">
    <property type="entry name" value="HTH_OrfB_IS605"/>
    <property type="match status" value="1"/>
</dbReference>
<keyword evidence="3" id="KW-0815">Transposition</keyword>
<protein>
    <submittedName>
        <fullName evidence="12">Transposase</fullName>
    </submittedName>
</protein>
<dbReference type="NCBIfam" id="TIGR01766">
    <property type="entry name" value="IS200/IS605 family accessory protein TnpB-like domain"/>
    <property type="match status" value="1"/>
</dbReference>
<reference evidence="12 13" key="1">
    <citation type="submission" date="2016-10" db="EMBL/GenBank/DDBJ databases">
        <title>Comparative genomics uncovers the prolific and rare metabolic potential of the cyanobacterial genus Moorea.</title>
        <authorList>
            <person name="Leao T."/>
            <person name="Castelao G."/>
            <person name="Korobeynikov A."/>
            <person name="Monroe E.A."/>
            <person name="Podell S."/>
            <person name="Glukhov E."/>
            <person name="Allen E."/>
            <person name="Gerwick W.H."/>
            <person name="Gerwick L."/>
        </authorList>
    </citation>
    <scope>NUCLEOTIDE SEQUENCE [LARGE SCALE GENOMIC DNA]</scope>
    <source>
        <strain evidence="12 13">PNG5-198</strain>
    </source>
</reference>
<evidence type="ECO:0000256" key="1">
    <source>
        <dbReference type="ARBA" id="ARBA00008761"/>
    </source>
</evidence>
<evidence type="ECO:0000259" key="10">
    <source>
        <dbReference type="Pfam" id="PF07282"/>
    </source>
</evidence>
<dbReference type="RefSeq" id="WP_075904062.1">
    <property type="nucleotide sequence ID" value="NZ_MKZS01000001.1"/>
</dbReference>
<keyword evidence="4" id="KW-0479">Metal-binding</keyword>
<keyword evidence="5" id="KW-0862">Zinc</keyword>
<organism evidence="12 13">
    <name type="scientific">Moorena bouillonii PNG</name>
    <dbReference type="NCBI Taxonomy" id="568701"/>
    <lineage>
        <taxon>Bacteria</taxon>
        <taxon>Bacillati</taxon>
        <taxon>Cyanobacteriota</taxon>
        <taxon>Cyanophyceae</taxon>
        <taxon>Coleofasciculales</taxon>
        <taxon>Coleofasciculaceae</taxon>
        <taxon>Moorena</taxon>
    </lineage>
</organism>
<evidence type="ECO:0000313" key="13">
    <source>
        <dbReference type="Proteomes" id="UP000186657"/>
    </source>
</evidence>
<feature type="region of interest" description="Disordered" evidence="8">
    <location>
        <begin position="372"/>
        <end position="398"/>
    </location>
</feature>
<comment type="caution">
    <text evidence="12">The sequence shown here is derived from an EMBL/GenBank/DDBJ whole genome shotgun (WGS) entry which is preliminary data.</text>
</comment>
<comment type="similarity">
    <text evidence="1">In the C-terminal section; belongs to the transposase 35 family.</text>
</comment>
<keyword evidence="6" id="KW-0238">DNA-binding</keyword>
<dbReference type="GO" id="GO:0003677">
    <property type="term" value="F:DNA binding"/>
    <property type="evidence" value="ECO:0007669"/>
    <property type="project" value="UniProtKB-KW"/>
</dbReference>
<evidence type="ECO:0000256" key="5">
    <source>
        <dbReference type="ARBA" id="ARBA00022833"/>
    </source>
</evidence>
<feature type="domain" description="Transposase putative helix-turn-helix" evidence="11">
    <location>
        <begin position="1"/>
        <end position="46"/>
    </location>
</feature>
<dbReference type="GO" id="GO:0046872">
    <property type="term" value="F:metal ion binding"/>
    <property type="evidence" value="ECO:0007669"/>
    <property type="project" value="UniProtKB-KW"/>
</dbReference>
<gene>
    <name evidence="12" type="ORF">BJP37_27750</name>
</gene>
<dbReference type="GO" id="GO:0032196">
    <property type="term" value="P:transposition"/>
    <property type="evidence" value="ECO:0007669"/>
    <property type="project" value="UniProtKB-KW"/>
</dbReference>
<keyword evidence="13" id="KW-1185">Reference proteome</keyword>
<evidence type="ECO:0000259" key="11">
    <source>
        <dbReference type="Pfam" id="PF12323"/>
    </source>
</evidence>
<dbReference type="GO" id="GO:0006310">
    <property type="term" value="P:DNA recombination"/>
    <property type="evidence" value="ECO:0007669"/>
    <property type="project" value="UniProtKB-KW"/>
</dbReference>
<evidence type="ECO:0000256" key="6">
    <source>
        <dbReference type="ARBA" id="ARBA00023125"/>
    </source>
</evidence>
<evidence type="ECO:0000313" key="12">
    <source>
        <dbReference type="EMBL" id="OLT62249.1"/>
    </source>
</evidence>
<comment type="similarity">
    <text evidence="2">In the N-terminal section; belongs to the transposase 2 family.</text>
</comment>
<evidence type="ECO:0000256" key="2">
    <source>
        <dbReference type="ARBA" id="ARBA00011044"/>
    </source>
</evidence>
<dbReference type="InterPro" id="IPR051399">
    <property type="entry name" value="RNA-guided_DNA_endo/Transpos"/>
</dbReference>
<evidence type="ECO:0000256" key="7">
    <source>
        <dbReference type="ARBA" id="ARBA00023172"/>
    </source>
</evidence>
<dbReference type="InterPro" id="IPR021027">
    <property type="entry name" value="Transposase_put_HTH"/>
</dbReference>
<sequence>MVEKAYRYRFYPTPEQETLLRRTLGCVRLVYNKALDARTKGWYERQERISYKETSLMLTGWKKQDDLFFLGDVSSVPLQQGLRHLQTAFTNFFAGRAKYPNFKKKRNGGSAEFTKSAFKWKDDQIYLAKCKEPLAIRWSRHLPESCNPSTVTISLDPSDRWHISIRFNDHRDLSLPSTDQQVGFDLGISSLMTTSNGDKIPNPKHFKKLKKILAKYQKALSRKQKGSNNRYKARLKVARIHAKIKDARRDFTHKLTTQLVRENQLIAFEDLAVKNMVKNHKLAQVISDANWAEIIRQIKYKSDWYNRKAVSIDRWFPSSKLCSVCLNRVASLPLKIREWDCPSCNTHHDRDINASINILAAGLAVSVCGATVRPEESKSRKAGAKNSPKGRKKQKPKS</sequence>
<dbReference type="InterPro" id="IPR010095">
    <property type="entry name" value="Cas12f1-like_TNB"/>
</dbReference>
<evidence type="ECO:0000259" key="9">
    <source>
        <dbReference type="Pfam" id="PF01385"/>
    </source>
</evidence>
<feature type="domain" description="Probable transposase IS891/IS1136/IS1341" evidence="9">
    <location>
        <begin position="173"/>
        <end position="279"/>
    </location>
</feature>
<proteinExistence type="inferred from homology"/>
<dbReference type="Pfam" id="PF07282">
    <property type="entry name" value="Cas12f1-like_TNB"/>
    <property type="match status" value="1"/>
</dbReference>
<dbReference type="InterPro" id="IPR001959">
    <property type="entry name" value="Transposase"/>
</dbReference>
<dbReference type="PANTHER" id="PTHR30405">
    <property type="entry name" value="TRANSPOSASE"/>
    <property type="match status" value="1"/>
</dbReference>
<evidence type="ECO:0000256" key="8">
    <source>
        <dbReference type="SAM" id="MobiDB-lite"/>
    </source>
</evidence>
<dbReference type="AlphaFoldDB" id="A0A1U7N8H3"/>
<evidence type="ECO:0000256" key="4">
    <source>
        <dbReference type="ARBA" id="ARBA00022723"/>
    </source>
</evidence>
<accession>A0A1U7N8H3</accession>
<name>A0A1U7N8H3_9CYAN</name>